<organism evidence="1 2">
    <name type="scientific">Aspergillus calidoustus</name>
    <dbReference type="NCBI Taxonomy" id="454130"/>
    <lineage>
        <taxon>Eukaryota</taxon>
        <taxon>Fungi</taxon>
        <taxon>Dikarya</taxon>
        <taxon>Ascomycota</taxon>
        <taxon>Pezizomycotina</taxon>
        <taxon>Eurotiomycetes</taxon>
        <taxon>Eurotiomycetidae</taxon>
        <taxon>Eurotiales</taxon>
        <taxon>Aspergillaceae</taxon>
        <taxon>Aspergillus</taxon>
        <taxon>Aspergillus subgen. Nidulantes</taxon>
    </lineage>
</organism>
<protein>
    <recommendedName>
        <fullName evidence="3">Aminoglycoside phosphotransferase domain-containing protein</fullName>
    </recommendedName>
</protein>
<accession>A0A0U4ZFI1</accession>
<sequence length="115" mass="13300">MGQMRRNFRAMDEEDLRTRRAPRSARFVDKHHGGVPDELFSPRRGSFNLWFRLRFKDGGAAVIRFPIPGTSMFPVEKVQREVAVMKFLEYFTSFRVPHVLHHGMTAESPIGLGLL</sequence>
<keyword evidence="2" id="KW-1185">Reference proteome</keyword>
<dbReference type="InterPro" id="IPR011009">
    <property type="entry name" value="Kinase-like_dom_sf"/>
</dbReference>
<dbReference type="OrthoDB" id="5412996at2759"/>
<dbReference type="SUPFAM" id="SSF56112">
    <property type="entry name" value="Protein kinase-like (PK-like)"/>
    <property type="match status" value="1"/>
</dbReference>
<dbReference type="EMBL" id="CDMC01000011">
    <property type="protein sequence ID" value="CEL08469.1"/>
    <property type="molecule type" value="Genomic_DNA"/>
</dbReference>
<dbReference type="STRING" id="454130.A0A0U4ZFI1"/>
<proteinExistence type="predicted"/>
<gene>
    <name evidence="1" type="ORF">ASPCAL11619</name>
</gene>
<dbReference type="Proteomes" id="UP000054771">
    <property type="component" value="Unassembled WGS sequence"/>
</dbReference>
<dbReference type="AlphaFoldDB" id="A0A0U4ZFI1"/>
<evidence type="ECO:0000313" key="2">
    <source>
        <dbReference type="Proteomes" id="UP000054771"/>
    </source>
</evidence>
<evidence type="ECO:0000313" key="1">
    <source>
        <dbReference type="EMBL" id="CEL08469.1"/>
    </source>
</evidence>
<name>A0A0U4ZFI1_ASPCI</name>
<evidence type="ECO:0008006" key="3">
    <source>
        <dbReference type="Google" id="ProtNLM"/>
    </source>
</evidence>
<reference evidence="2" key="1">
    <citation type="journal article" date="2016" name="Genome Announc.">
        <title>Draft genome sequences of fungus Aspergillus calidoustus.</title>
        <authorList>
            <person name="Horn F."/>
            <person name="Linde J."/>
            <person name="Mattern D.J."/>
            <person name="Walther G."/>
            <person name="Guthke R."/>
            <person name="Scherlach K."/>
            <person name="Martin K."/>
            <person name="Brakhage A.A."/>
            <person name="Petzke L."/>
            <person name="Valiante V."/>
        </authorList>
    </citation>
    <scope>NUCLEOTIDE SEQUENCE [LARGE SCALE GENOMIC DNA]</scope>
    <source>
        <strain evidence="2">SF006504</strain>
    </source>
</reference>